<dbReference type="AlphaFoldDB" id="V4L1E1"/>
<protein>
    <recommendedName>
        <fullName evidence="1">F-box associated beta-propeller type 3 domain-containing protein</fullName>
    </recommendedName>
</protein>
<dbReference type="KEGG" id="eus:EUTSA_v10009304mg"/>
<evidence type="ECO:0000313" key="3">
    <source>
        <dbReference type="Proteomes" id="UP000030689"/>
    </source>
</evidence>
<accession>V4L1E1</accession>
<proteinExistence type="predicted"/>
<evidence type="ECO:0000313" key="2">
    <source>
        <dbReference type="EMBL" id="ESQ33543.1"/>
    </source>
</evidence>
<dbReference type="PANTHER" id="PTHR31111:SF130">
    <property type="entry name" value="F-BOX ASSOCIATED UBIQUITINATION EFFECTOR FAMILY PROTEIN"/>
    <property type="match status" value="1"/>
</dbReference>
<feature type="domain" description="F-box associated beta-propeller type 3" evidence="1">
    <location>
        <begin position="52"/>
        <end position="285"/>
    </location>
</feature>
<sequence length="291" mass="33422">MRGENSDSIPIDLIHDILSRLPCKVSGKVSLHVEAMGSMLHLPYFTRKNGYETVHVICNPSTGQRARLPKLRTDRGSKSFLGFDPVDKQFKVLYVAYNNDHRIVTLGNGKMGWRKTQCPSNHHPSTKKGICIDGVLYYMAAPIDRTYVLVIVCFDVKSEIYKFIRAPDSFDRATMIGYKGKLGWIRWDTSNVYDGIRTPELHMWVLEDADKQEWSRYFFTFPNDKFVDGVYVAGMTATGDIVLSMSFTRYPFYVFYFNPERNTLQNIEIQGFTNHGMVHAFVDHVEDLNAC</sequence>
<keyword evidence="3" id="KW-1185">Reference proteome</keyword>
<organism evidence="2 3">
    <name type="scientific">Eutrema salsugineum</name>
    <name type="common">Saltwater cress</name>
    <name type="synonym">Sisymbrium salsugineum</name>
    <dbReference type="NCBI Taxonomy" id="72664"/>
    <lineage>
        <taxon>Eukaryota</taxon>
        <taxon>Viridiplantae</taxon>
        <taxon>Streptophyta</taxon>
        <taxon>Embryophyta</taxon>
        <taxon>Tracheophyta</taxon>
        <taxon>Spermatophyta</taxon>
        <taxon>Magnoliopsida</taxon>
        <taxon>eudicotyledons</taxon>
        <taxon>Gunneridae</taxon>
        <taxon>Pentapetalae</taxon>
        <taxon>rosids</taxon>
        <taxon>malvids</taxon>
        <taxon>Brassicales</taxon>
        <taxon>Brassicaceae</taxon>
        <taxon>Eutremeae</taxon>
        <taxon>Eutrema</taxon>
    </lineage>
</organism>
<dbReference type="PANTHER" id="PTHR31111">
    <property type="entry name" value="BNAA05G37150D PROTEIN-RELATED"/>
    <property type="match status" value="1"/>
</dbReference>
<reference evidence="2 3" key="1">
    <citation type="journal article" date="2013" name="Front. Plant Sci.">
        <title>The Reference Genome of the Halophytic Plant Eutrema salsugineum.</title>
        <authorList>
            <person name="Yang R."/>
            <person name="Jarvis D.E."/>
            <person name="Chen H."/>
            <person name="Beilstein M.A."/>
            <person name="Grimwood J."/>
            <person name="Jenkins J."/>
            <person name="Shu S."/>
            <person name="Prochnik S."/>
            <person name="Xin M."/>
            <person name="Ma C."/>
            <person name="Schmutz J."/>
            <person name="Wing R.A."/>
            <person name="Mitchell-Olds T."/>
            <person name="Schumaker K.S."/>
            <person name="Wang X."/>
        </authorList>
    </citation>
    <scope>NUCLEOTIDE SEQUENCE [LARGE SCALE GENOMIC DNA]</scope>
</reference>
<dbReference type="Gramene" id="ESQ33543">
    <property type="protein sequence ID" value="ESQ33543"/>
    <property type="gene ID" value="EUTSA_v10009304mg"/>
</dbReference>
<dbReference type="InterPro" id="IPR017451">
    <property type="entry name" value="F-box-assoc_interact_dom"/>
</dbReference>
<dbReference type="Proteomes" id="UP000030689">
    <property type="component" value="Unassembled WGS sequence"/>
</dbReference>
<dbReference type="OMA" id="THELHIW"/>
<dbReference type="InterPro" id="IPR013187">
    <property type="entry name" value="F-box-assoc_dom_typ3"/>
</dbReference>
<dbReference type="EMBL" id="KI517683">
    <property type="protein sequence ID" value="ESQ33543.1"/>
    <property type="molecule type" value="Genomic_DNA"/>
</dbReference>
<name>V4L1E1_EUTSA</name>
<dbReference type="Pfam" id="PF08268">
    <property type="entry name" value="FBA_3"/>
    <property type="match status" value="1"/>
</dbReference>
<evidence type="ECO:0000259" key="1">
    <source>
        <dbReference type="Pfam" id="PF08268"/>
    </source>
</evidence>
<dbReference type="NCBIfam" id="TIGR01640">
    <property type="entry name" value="F_box_assoc_1"/>
    <property type="match status" value="1"/>
</dbReference>
<gene>
    <name evidence="2" type="ORF">EUTSA_v10009304mg</name>
</gene>